<feature type="transmembrane region" description="Helical" evidence="7">
    <location>
        <begin position="399"/>
        <end position="417"/>
    </location>
</feature>
<dbReference type="GO" id="GO:0006865">
    <property type="term" value="P:amino acid transport"/>
    <property type="evidence" value="ECO:0007669"/>
    <property type="project" value="UniProtKB-KW"/>
</dbReference>
<feature type="transmembrane region" description="Helical" evidence="7">
    <location>
        <begin position="357"/>
        <end position="378"/>
    </location>
</feature>
<dbReference type="GO" id="GO:0055085">
    <property type="term" value="P:transmembrane transport"/>
    <property type="evidence" value="ECO:0007669"/>
    <property type="project" value="InterPro"/>
</dbReference>
<evidence type="ECO:0000256" key="5">
    <source>
        <dbReference type="ARBA" id="ARBA00022989"/>
    </source>
</evidence>
<dbReference type="PIRSF" id="PIRSF006060">
    <property type="entry name" value="AA_transporter"/>
    <property type="match status" value="1"/>
</dbReference>
<keyword evidence="10" id="KW-1185">Reference proteome</keyword>
<feature type="transmembrane region" description="Helical" evidence="7">
    <location>
        <begin position="158"/>
        <end position="178"/>
    </location>
</feature>
<organism evidence="9 10">
    <name type="scientific">Collibacillus ludicampi</name>
    <dbReference type="NCBI Taxonomy" id="2771369"/>
    <lineage>
        <taxon>Bacteria</taxon>
        <taxon>Bacillati</taxon>
        <taxon>Bacillota</taxon>
        <taxon>Bacilli</taxon>
        <taxon>Bacillales</taxon>
        <taxon>Alicyclobacillaceae</taxon>
        <taxon>Collibacillus</taxon>
    </lineage>
</organism>
<accession>A0AAV4LFI9</accession>
<feature type="transmembrane region" description="Helical" evidence="7">
    <location>
        <begin position="198"/>
        <end position="218"/>
    </location>
</feature>
<evidence type="ECO:0000259" key="8">
    <source>
        <dbReference type="Pfam" id="PF00324"/>
    </source>
</evidence>
<name>A0AAV4LFI9_9BACL</name>
<evidence type="ECO:0000256" key="6">
    <source>
        <dbReference type="ARBA" id="ARBA00023136"/>
    </source>
</evidence>
<dbReference type="InterPro" id="IPR004840">
    <property type="entry name" value="Amino_acid_permease_CS"/>
</dbReference>
<sequence length="458" mass="50578">MSTNQQELARRLKARHIMMIALGGAIGAGMFKGSSTSISLAGPGVVFAYLLGGLILFFVMQGLAEMAVRRPQARTFRELIEPILGRFAGHVVGWMYWLDWVLVMAAETAASAMFLQYWFPNIPLWLLSLIVSIVITVINLFQVNVYGETEYWLAGIKIAVLILFILLGGTLLFTGYGVHPPAGFHNVTAQGGFFPHGIQGVAASMLIVMFSFGGTEMIGMTLGETEHPEQVIPRAARGVIARILLFYILPILVIVSLVPWNQLGTNESPFVTVFQAVGIPYVGSIMNFVMLTAVLSATNTGMYAASRMLYTQALEGQAPRIFARLSNRKVPVTALLASTSFLYIGVVIAFFAKGHTFDYLMVIPGYSVLTVWIFLAWAHIRSRKEGFEAKGYYVKGFPYTSWFALLSLIVILVGIIITSPVAGTLVSLLAYLLVLVSYWFTRRSRREKRDTLEKTFVP</sequence>
<feature type="domain" description="Amino acid permease/ SLC12A" evidence="8">
    <location>
        <begin position="16"/>
        <end position="447"/>
    </location>
</feature>
<dbReference type="FunFam" id="1.20.1740.10:FF:000001">
    <property type="entry name" value="Amino acid permease"/>
    <property type="match status" value="1"/>
</dbReference>
<feature type="transmembrane region" description="Helical" evidence="7">
    <location>
        <begin position="37"/>
        <end position="60"/>
    </location>
</feature>
<evidence type="ECO:0000256" key="3">
    <source>
        <dbReference type="ARBA" id="ARBA00022692"/>
    </source>
</evidence>
<dbReference type="PANTHER" id="PTHR43495:SF5">
    <property type="entry name" value="GAMMA-AMINOBUTYRIC ACID PERMEASE"/>
    <property type="match status" value="1"/>
</dbReference>
<dbReference type="RefSeq" id="WP_282199356.1">
    <property type="nucleotide sequence ID" value="NZ_BOQE01000001.1"/>
</dbReference>
<dbReference type="GO" id="GO:0016020">
    <property type="term" value="C:membrane"/>
    <property type="evidence" value="ECO:0007669"/>
    <property type="project" value="UniProtKB-SubCell"/>
</dbReference>
<keyword evidence="3 7" id="KW-0812">Transmembrane</keyword>
<proteinExistence type="predicted"/>
<dbReference type="EMBL" id="BOQE01000001">
    <property type="protein sequence ID" value="GIM46227.1"/>
    <property type="molecule type" value="Genomic_DNA"/>
</dbReference>
<evidence type="ECO:0000313" key="9">
    <source>
        <dbReference type="EMBL" id="GIM46227.1"/>
    </source>
</evidence>
<keyword evidence="2" id="KW-0813">Transport</keyword>
<comment type="subcellular location">
    <subcellularLocation>
        <location evidence="1">Membrane</location>
        <topology evidence="1">Multi-pass membrane protein</topology>
    </subcellularLocation>
</comment>
<evidence type="ECO:0000256" key="4">
    <source>
        <dbReference type="ARBA" id="ARBA00022970"/>
    </source>
</evidence>
<reference evidence="9" key="1">
    <citation type="journal article" date="2023" name="Int. J. Syst. Evol. Microbiol.">
        <title>Collibacillus ludicampi gen. nov., sp. nov., a new soil bacterium of the family Alicyclobacillaceae.</title>
        <authorList>
            <person name="Jojima T."/>
            <person name="Ioku Y."/>
            <person name="Fukuta Y."/>
            <person name="Shirasaka N."/>
            <person name="Matsumura Y."/>
            <person name="Mori M."/>
        </authorList>
    </citation>
    <scope>NUCLEOTIDE SEQUENCE</scope>
    <source>
        <strain evidence="9">TP075</strain>
    </source>
</reference>
<keyword evidence="6 7" id="KW-0472">Membrane</keyword>
<feature type="transmembrane region" description="Helical" evidence="7">
    <location>
        <begin position="125"/>
        <end position="146"/>
    </location>
</feature>
<evidence type="ECO:0000256" key="1">
    <source>
        <dbReference type="ARBA" id="ARBA00004141"/>
    </source>
</evidence>
<evidence type="ECO:0000256" key="2">
    <source>
        <dbReference type="ARBA" id="ARBA00022448"/>
    </source>
</evidence>
<evidence type="ECO:0000313" key="10">
    <source>
        <dbReference type="Proteomes" id="UP001057291"/>
    </source>
</evidence>
<dbReference type="Proteomes" id="UP001057291">
    <property type="component" value="Unassembled WGS sequence"/>
</dbReference>
<gene>
    <name evidence="9" type="primary">yvbW_1</name>
    <name evidence="9" type="ORF">DNHGIG_17760</name>
</gene>
<feature type="transmembrane region" description="Helical" evidence="7">
    <location>
        <begin position="278"/>
        <end position="298"/>
    </location>
</feature>
<comment type="caution">
    <text evidence="9">The sequence shown here is derived from an EMBL/GenBank/DDBJ whole genome shotgun (WGS) entry which is preliminary data.</text>
</comment>
<feature type="transmembrane region" description="Helical" evidence="7">
    <location>
        <begin position="330"/>
        <end position="351"/>
    </location>
</feature>
<feature type="transmembrane region" description="Helical" evidence="7">
    <location>
        <begin position="423"/>
        <end position="441"/>
    </location>
</feature>
<dbReference type="PROSITE" id="PS00218">
    <property type="entry name" value="AMINO_ACID_PERMEASE_1"/>
    <property type="match status" value="1"/>
</dbReference>
<keyword evidence="5 7" id="KW-1133">Transmembrane helix</keyword>
<protein>
    <submittedName>
        <fullName evidence="9">Amino acid permease YvbW</fullName>
    </submittedName>
</protein>
<dbReference type="Pfam" id="PF00324">
    <property type="entry name" value="AA_permease"/>
    <property type="match status" value="1"/>
</dbReference>
<feature type="transmembrane region" description="Helical" evidence="7">
    <location>
        <begin position="239"/>
        <end position="258"/>
    </location>
</feature>
<keyword evidence="4" id="KW-0029">Amino-acid transport</keyword>
<dbReference type="Gene3D" id="1.20.1740.10">
    <property type="entry name" value="Amino acid/polyamine transporter I"/>
    <property type="match status" value="1"/>
</dbReference>
<dbReference type="AlphaFoldDB" id="A0AAV4LFI9"/>
<evidence type="ECO:0000256" key="7">
    <source>
        <dbReference type="SAM" id="Phobius"/>
    </source>
</evidence>
<dbReference type="InterPro" id="IPR004841">
    <property type="entry name" value="AA-permease/SLC12A_dom"/>
</dbReference>
<feature type="transmembrane region" description="Helical" evidence="7">
    <location>
        <begin position="12"/>
        <end position="31"/>
    </location>
</feature>
<dbReference type="PANTHER" id="PTHR43495">
    <property type="entry name" value="GABA PERMEASE"/>
    <property type="match status" value="1"/>
</dbReference>